<proteinExistence type="predicted"/>
<reference evidence="2" key="2">
    <citation type="journal article" date="2022" name="Microbiol. Resour. Announc.">
        <title>Whole-Genome Sequence of Entomortierella parvispora E1425, a Mucoromycotan Fungus Associated with Burkholderiaceae-Related Endosymbiotic Bacteria.</title>
        <authorList>
            <person name="Herlambang A."/>
            <person name="Guo Y."/>
            <person name="Takashima Y."/>
            <person name="Narisawa K."/>
            <person name="Ohta H."/>
            <person name="Nishizawa T."/>
        </authorList>
    </citation>
    <scope>NUCLEOTIDE SEQUENCE</scope>
    <source>
        <strain evidence="2">E1425</strain>
    </source>
</reference>
<dbReference type="Proteomes" id="UP000827284">
    <property type="component" value="Unassembled WGS sequence"/>
</dbReference>
<keyword evidence="1" id="KW-0732">Signal</keyword>
<reference evidence="2" key="1">
    <citation type="submission" date="2021-11" db="EMBL/GenBank/DDBJ databases">
        <authorList>
            <person name="Herlambang A."/>
            <person name="Guo Y."/>
            <person name="Takashima Y."/>
            <person name="Nishizawa T."/>
        </authorList>
    </citation>
    <scope>NUCLEOTIDE SEQUENCE</scope>
    <source>
        <strain evidence="2">E1425</strain>
    </source>
</reference>
<dbReference type="OrthoDB" id="2349768at2759"/>
<accession>A0A9P3HE17</accession>
<name>A0A9P3HE17_9FUNG</name>
<feature type="chain" id="PRO_5040431268" evidence="1">
    <location>
        <begin position="47"/>
        <end position="180"/>
    </location>
</feature>
<protein>
    <submittedName>
        <fullName evidence="2">Uncharacterized protein</fullName>
    </submittedName>
</protein>
<organism evidence="2 3">
    <name type="scientific">Entomortierella parvispora</name>
    <dbReference type="NCBI Taxonomy" id="205924"/>
    <lineage>
        <taxon>Eukaryota</taxon>
        <taxon>Fungi</taxon>
        <taxon>Fungi incertae sedis</taxon>
        <taxon>Mucoromycota</taxon>
        <taxon>Mortierellomycotina</taxon>
        <taxon>Mortierellomycetes</taxon>
        <taxon>Mortierellales</taxon>
        <taxon>Mortierellaceae</taxon>
        <taxon>Entomortierella</taxon>
    </lineage>
</organism>
<evidence type="ECO:0000313" key="3">
    <source>
        <dbReference type="Proteomes" id="UP000827284"/>
    </source>
</evidence>
<sequence>MTQFSATSSRTCSARSSCNPWTRSPPIITLLAIVLLAVFSTTPVHAQSSGSDFFYNPNKNTEWHLGDTVQIKFSRALSQKDSNNTMLYLEYTTRACQGSRPDDERYCDNRATKVTAFGQLPFGADSHRWTIPTTLDLQLSRGKFHLYDYNGHTSESFTILPAPRRQPYRSPGMIYMGDRA</sequence>
<keyword evidence="3" id="KW-1185">Reference proteome</keyword>
<comment type="caution">
    <text evidence="2">The sequence shown here is derived from an EMBL/GenBank/DDBJ whole genome shotgun (WGS) entry which is preliminary data.</text>
</comment>
<gene>
    <name evidence="2" type="ORF">EMPS_07239</name>
</gene>
<dbReference type="EMBL" id="BQFW01000010">
    <property type="protein sequence ID" value="GJJ74881.1"/>
    <property type="molecule type" value="Genomic_DNA"/>
</dbReference>
<feature type="signal peptide" evidence="1">
    <location>
        <begin position="1"/>
        <end position="46"/>
    </location>
</feature>
<dbReference type="AlphaFoldDB" id="A0A9P3HE17"/>
<evidence type="ECO:0000313" key="2">
    <source>
        <dbReference type="EMBL" id="GJJ74881.1"/>
    </source>
</evidence>
<evidence type="ECO:0000256" key="1">
    <source>
        <dbReference type="SAM" id="SignalP"/>
    </source>
</evidence>